<protein>
    <submittedName>
        <fullName evidence="2">Uncharacterized protein</fullName>
    </submittedName>
</protein>
<keyword evidence="3" id="KW-1185">Reference proteome</keyword>
<dbReference type="Proteomes" id="UP000316621">
    <property type="component" value="Chromosome 6"/>
</dbReference>
<evidence type="ECO:0000256" key="1">
    <source>
        <dbReference type="SAM" id="Phobius"/>
    </source>
</evidence>
<feature type="transmembrane region" description="Helical" evidence="1">
    <location>
        <begin position="15"/>
        <end position="37"/>
    </location>
</feature>
<sequence>MVIRLTIDGLSQEGAIFASIPTTLFWMAYIACSLLTWAPKRGVKEPVAAKKKTDKVVNPLFEKRPKQFGIGGALPPKRICIDRTMVDACLTEENEKSCVWHATDYSDGELKEQLFCVRFASTEIPEYYLRLRIKVWGTGTFFGAGVSYLQTKLDAGRHDQTSTRSCLQDTGITRHLPYVLLCEELKGAVASTFVAFTTPPSNAEYNCLVNEIMDPSGMLYDVYGVLWRCFTRSIRWPKTSVIL</sequence>
<proteinExistence type="predicted"/>
<evidence type="ECO:0000313" key="2">
    <source>
        <dbReference type="EMBL" id="RZC64556.1"/>
    </source>
</evidence>
<dbReference type="STRING" id="3469.A0A4Y7JVF3"/>
<accession>A0A4Y7JVF3</accession>
<name>A0A4Y7JVF3_PAPSO</name>
<keyword evidence="1" id="KW-0472">Membrane</keyword>
<dbReference type="EMBL" id="CM010720">
    <property type="protein sequence ID" value="RZC64556.1"/>
    <property type="molecule type" value="Genomic_DNA"/>
</dbReference>
<dbReference type="Gramene" id="RZC64556">
    <property type="protein sequence ID" value="RZC64556"/>
    <property type="gene ID" value="C5167_008250"/>
</dbReference>
<keyword evidence="1" id="KW-0812">Transmembrane</keyword>
<evidence type="ECO:0000313" key="3">
    <source>
        <dbReference type="Proteomes" id="UP000316621"/>
    </source>
</evidence>
<gene>
    <name evidence="2" type="ORF">C5167_008250</name>
</gene>
<reference evidence="2 3" key="1">
    <citation type="journal article" date="2018" name="Science">
        <title>The opium poppy genome and morphinan production.</title>
        <authorList>
            <person name="Guo L."/>
            <person name="Winzer T."/>
            <person name="Yang X."/>
            <person name="Li Y."/>
            <person name="Ning Z."/>
            <person name="He Z."/>
            <person name="Teodor R."/>
            <person name="Lu Y."/>
            <person name="Bowser T.A."/>
            <person name="Graham I.A."/>
            <person name="Ye K."/>
        </authorList>
    </citation>
    <scope>NUCLEOTIDE SEQUENCE [LARGE SCALE GENOMIC DNA]</scope>
    <source>
        <strain evidence="3">cv. HN1</strain>
        <tissue evidence="2">Leaves</tissue>
    </source>
</reference>
<organism evidence="2 3">
    <name type="scientific">Papaver somniferum</name>
    <name type="common">Opium poppy</name>
    <dbReference type="NCBI Taxonomy" id="3469"/>
    <lineage>
        <taxon>Eukaryota</taxon>
        <taxon>Viridiplantae</taxon>
        <taxon>Streptophyta</taxon>
        <taxon>Embryophyta</taxon>
        <taxon>Tracheophyta</taxon>
        <taxon>Spermatophyta</taxon>
        <taxon>Magnoliopsida</taxon>
        <taxon>Ranunculales</taxon>
        <taxon>Papaveraceae</taxon>
        <taxon>Papaveroideae</taxon>
        <taxon>Papaver</taxon>
    </lineage>
</organism>
<keyword evidence="1" id="KW-1133">Transmembrane helix</keyword>
<dbReference type="AlphaFoldDB" id="A0A4Y7JVF3"/>